<sequence length="91" mass="9699">MPAGAQRGGLNTRTTLFEQAVGLGARLGYALGTTQPAALGAGWHQWLAAAVAELARSGCSLEEHAANEVWMLRKRAQRLREQVEQGEEVGA</sequence>
<dbReference type="EMBL" id="CADCTC010000075">
    <property type="protein sequence ID" value="CAA9233648.1"/>
    <property type="molecule type" value="Genomic_DNA"/>
</dbReference>
<organism evidence="1">
    <name type="scientific">uncultured Chloroflexota bacterium</name>
    <dbReference type="NCBI Taxonomy" id="166587"/>
    <lineage>
        <taxon>Bacteria</taxon>
        <taxon>Bacillati</taxon>
        <taxon>Chloroflexota</taxon>
        <taxon>environmental samples</taxon>
    </lineage>
</organism>
<proteinExistence type="predicted"/>
<name>A0A6J4HW93_9CHLR</name>
<protein>
    <submittedName>
        <fullName evidence="1">Uncharacterized protein</fullName>
    </submittedName>
</protein>
<dbReference type="AlphaFoldDB" id="A0A6J4HW93"/>
<accession>A0A6J4HW93</accession>
<evidence type="ECO:0000313" key="1">
    <source>
        <dbReference type="EMBL" id="CAA9233648.1"/>
    </source>
</evidence>
<reference evidence="1" key="1">
    <citation type="submission" date="2020-02" db="EMBL/GenBank/DDBJ databases">
        <authorList>
            <person name="Meier V. D."/>
        </authorList>
    </citation>
    <scope>NUCLEOTIDE SEQUENCE</scope>
    <source>
        <strain evidence="1">AVDCRST_MAG77</strain>
    </source>
</reference>
<gene>
    <name evidence="1" type="ORF">AVDCRST_MAG77-1126</name>
</gene>